<dbReference type="Proteomes" id="UP000248326">
    <property type="component" value="Unassembled WGS sequence"/>
</dbReference>
<dbReference type="AlphaFoldDB" id="A0A318SBQ9"/>
<dbReference type="Pfam" id="PF00877">
    <property type="entry name" value="NLPC_P60"/>
    <property type="match status" value="1"/>
</dbReference>
<evidence type="ECO:0000256" key="4">
    <source>
        <dbReference type="ARBA" id="ARBA00022737"/>
    </source>
</evidence>
<feature type="region of interest" description="Disordered" evidence="7">
    <location>
        <begin position="152"/>
        <end position="186"/>
    </location>
</feature>
<evidence type="ECO:0000313" key="12">
    <source>
        <dbReference type="Proteomes" id="UP000248326"/>
    </source>
</evidence>
<sequence>MRRAALLLVLLSNSALFSAATASRVEYRVVAGDTAYSLARRFGVTVDALLAQNGLKAPDLKVGQTLLVESSESASTTPPPTAPSPTPLAPPPASAPTPSAPASPAATTDPYTVAAGDTLFSLARARGLKVEDVMRFNNLTSPDLQVGQVLQFTPGAAPSPTGSPAPESSSAPTVSSATPAPAPSAPSAARALNVVDNAMKFLGVPYVYGGTTPRGLDCSGLVLQVMTPLGVSLPRTSAAMFRSGEKVDRDEIETGDLVFFDTEGAGQVTHVGIAIDADTFVHANSYNGKVTVDKLAEKYYATRFLGARRVLLPVIAAGH</sequence>
<dbReference type="Gene3D" id="3.90.1720.10">
    <property type="entry name" value="endopeptidase domain like (from Nostoc punctiforme)"/>
    <property type="match status" value="1"/>
</dbReference>
<dbReference type="PROSITE" id="PS51782">
    <property type="entry name" value="LYSM"/>
    <property type="match status" value="2"/>
</dbReference>
<dbReference type="InterPro" id="IPR052062">
    <property type="entry name" value="Murein_DD/LD_carboxypeptidase"/>
</dbReference>
<dbReference type="InterPro" id="IPR036779">
    <property type="entry name" value="LysM_dom_sf"/>
</dbReference>
<proteinExistence type="inferred from homology"/>
<feature type="domain" description="LysM" evidence="9">
    <location>
        <begin position="109"/>
        <end position="152"/>
    </location>
</feature>
<protein>
    <submittedName>
        <fullName evidence="11">Cell wall-associated NlpC family hydrolase</fullName>
    </submittedName>
</protein>
<dbReference type="PANTHER" id="PTHR47360:SF1">
    <property type="entry name" value="ENDOPEPTIDASE NLPC-RELATED"/>
    <property type="match status" value="1"/>
</dbReference>
<evidence type="ECO:0000256" key="5">
    <source>
        <dbReference type="ARBA" id="ARBA00022801"/>
    </source>
</evidence>
<dbReference type="InterPro" id="IPR000064">
    <property type="entry name" value="NLP_P60_dom"/>
</dbReference>
<dbReference type="Pfam" id="PF01476">
    <property type="entry name" value="LysM"/>
    <property type="match status" value="2"/>
</dbReference>
<gene>
    <name evidence="11" type="ORF">DES52_10135</name>
</gene>
<accession>A0A318SBQ9</accession>
<feature type="chain" id="PRO_5016449986" evidence="8">
    <location>
        <begin position="20"/>
        <end position="319"/>
    </location>
</feature>
<keyword evidence="12" id="KW-1185">Reference proteome</keyword>
<evidence type="ECO:0000256" key="1">
    <source>
        <dbReference type="ARBA" id="ARBA00007074"/>
    </source>
</evidence>
<feature type="domain" description="LysM" evidence="9">
    <location>
        <begin position="25"/>
        <end position="68"/>
    </location>
</feature>
<keyword evidence="3 8" id="KW-0732">Signal</keyword>
<keyword evidence="4" id="KW-0677">Repeat</keyword>
<keyword evidence="2" id="KW-0645">Protease</keyword>
<dbReference type="PROSITE" id="PS51935">
    <property type="entry name" value="NLPC_P60"/>
    <property type="match status" value="1"/>
</dbReference>
<keyword evidence="6" id="KW-0788">Thiol protease</keyword>
<evidence type="ECO:0000256" key="3">
    <source>
        <dbReference type="ARBA" id="ARBA00022729"/>
    </source>
</evidence>
<evidence type="ECO:0000259" key="9">
    <source>
        <dbReference type="PROSITE" id="PS51782"/>
    </source>
</evidence>
<evidence type="ECO:0000256" key="7">
    <source>
        <dbReference type="SAM" id="MobiDB-lite"/>
    </source>
</evidence>
<comment type="caution">
    <text evidence="11">The sequence shown here is derived from an EMBL/GenBank/DDBJ whole genome shotgun (WGS) entry which is preliminary data.</text>
</comment>
<dbReference type="SMART" id="SM00257">
    <property type="entry name" value="LysM"/>
    <property type="match status" value="2"/>
</dbReference>
<dbReference type="InterPro" id="IPR038765">
    <property type="entry name" value="Papain-like_cys_pep_sf"/>
</dbReference>
<evidence type="ECO:0000259" key="10">
    <source>
        <dbReference type="PROSITE" id="PS51935"/>
    </source>
</evidence>
<dbReference type="GO" id="GO:0006508">
    <property type="term" value="P:proteolysis"/>
    <property type="evidence" value="ECO:0007669"/>
    <property type="project" value="UniProtKB-KW"/>
</dbReference>
<evidence type="ECO:0000256" key="2">
    <source>
        <dbReference type="ARBA" id="ARBA00022670"/>
    </source>
</evidence>
<feature type="compositionally biased region" description="Low complexity" evidence="7">
    <location>
        <begin position="153"/>
        <end position="186"/>
    </location>
</feature>
<evidence type="ECO:0000256" key="6">
    <source>
        <dbReference type="ARBA" id="ARBA00022807"/>
    </source>
</evidence>
<comment type="similarity">
    <text evidence="1">Belongs to the peptidase C40 family.</text>
</comment>
<dbReference type="EMBL" id="QJSX01000001">
    <property type="protein sequence ID" value="PYE56231.1"/>
    <property type="molecule type" value="Genomic_DNA"/>
</dbReference>
<name>A0A318SBQ9_9DEIO</name>
<feature type="domain" description="NlpC/P60" evidence="10">
    <location>
        <begin position="188"/>
        <end position="311"/>
    </location>
</feature>
<dbReference type="SUPFAM" id="SSF54106">
    <property type="entry name" value="LysM domain"/>
    <property type="match status" value="2"/>
</dbReference>
<feature type="region of interest" description="Disordered" evidence="7">
    <location>
        <begin position="69"/>
        <end position="109"/>
    </location>
</feature>
<dbReference type="Gene3D" id="3.10.350.10">
    <property type="entry name" value="LysM domain"/>
    <property type="match status" value="2"/>
</dbReference>
<keyword evidence="5 11" id="KW-0378">Hydrolase</keyword>
<organism evidence="11 12">
    <name type="scientific">Deinococcus yavapaiensis KR-236</name>
    <dbReference type="NCBI Taxonomy" id="694435"/>
    <lineage>
        <taxon>Bacteria</taxon>
        <taxon>Thermotogati</taxon>
        <taxon>Deinococcota</taxon>
        <taxon>Deinococci</taxon>
        <taxon>Deinococcales</taxon>
        <taxon>Deinococcaceae</taxon>
        <taxon>Deinococcus</taxon>
    </lineage>
</organism>
<dbReference type="PANTHER" id="PTHR47360">
    <property type="entry name" value="MUREIN DD-ENDOPEPTIDASE MEPS/MUREIN LD-CARBOXYPEPTIDASE"/>
    <property type="match status" value="1"/>
</dbReference>
<evidence type="ECO:0000313" key="11">
    <source>
        <dbReference type="EMBL" id="PYE56231.1"/>
    </source>
</evidence>
<dbReference type="RefSeq" id="WP_245900523.1">
    <property type="nucleotide sequence ID" value="NZ_QJSX01000001.1"/>
</dbReference>
<feature type="signal peptide" evidence="8">
    <location>
        <begin position="1"/>
        <end position="19"/>
    </location>
</feature>
<dbReference type="GO" id="GO:0008234">
    <property type="term" value="F:cysteine-type peptidase activity"/>
    <property type="evidence" value="ECO:0007669"/>
    <property type="project" value="UniProtKB-KW"/>
</dbReference>
<feature type="compositionally biased region" description="Pro residues" evidence="7">
    <location>
        <begin position="77"/>
        <end position="101"/>
    </location>
</feature>
<dbReference type="CDD" id="cd00118">
    <property type="entry name" value="LysM"/>
    <property type="match status" value="2"/>
</dbReference>
<evidence type="ECO:0000256" key="8">
    <source>
        <dbReference type="SAM" id="SignalP"/>
    </source>
</evidence>
<dbReference type="InterPro" id="IPR018392">
    <property type="entry name" value="LysM"/>
</dbReference>
<reference evidence="11 12" key="1">
    <citation type="submission" date="2018-06" db="EMBL/GenBank/DDBJ databases">
        <title>Genomic Encyclopedia of Type Strains, Phase IV (KMG-IV): sequencing the most valuable type-strain genomes for metagenomic binning, comparative biology and taxonomic classification.</title>
        <authorList>
            <person name="Goeker M."/>
        </authorList>
    </citation>
    <scope>NUCLEOTIDE SEQUENCE [LARGE SCALE GENOMIC DNA]</scope>
    <source>
        <strain evidence="11 12">DSM 18048</strain>
    </source>
</reference>
<dbReference type="SUPFAM" id="SSF54001">
    <property type="entry name" value="Cysteine proteinases"/>
    <property type="match status" value="1"/>
</dbReference>